<feature type="transmembrane region" description="Helical" evidence="2">
    <location>
        <begin position="12"/>
        <end position="37"/>
    </location>
</feature>
<protein>
    <submittedName>
        <fullName evidence="3">Uncharacterized protein</fullName>
    </submittedName>
</protein>
<dbReference type="EMBL" id="BHVY01000001">
    <property type="protein sequence ID" value="GIJ81678.1"/>
    <property type="molecule type" value="Genomic_DNA"/>
</dbReference>
<sequence>MSSNTVSVSNASLAATFTAKSIGLGCAAALAVLFVFVTDIRRYTSTAFLTEPVSDMKFHRGGRTQVEGKRFDLSFTRRVKGGRVKDRKSQVEPFAQTLVSLMLIEAICEQSGCNGDDEGEAQDPKNWDIVFLDQETRLSLLIKVDNVVRNLNGKVDFAVWYEGDKNGMGTNLVAVEAKRQAYPMPVLQEYVKPNPLTHGRKTLADPSSNYPLAHKLTAQAEVWGMATDGNYFMIGFFICCGLYILLYSLVVVEWFCKAPRVPPGRAGGSHLGRADDRARSLPGRHGGHQGPGRAERGNEPRPLINGIQWPASQAPVVASPPAYDTDLGAALPAVIRRLIMVGTATDGHDLLFLRVDDNGTTYLNKELNWARSETIWGFITHVVEQARVL</sequence>
<feature type="region of interest" description="Disordered" evidence="1">
    <location>
        <begin position="264"/>
        <end position="301"/>
    </location>
</feature>
<feature type="transmembrane region" description="Helical" evidence="2">
    <location>
        <begin position="231"/>
        <end position="255"/>
    </location>
</feature>
<dbReference type="Proteomes" id="UP001043456">
    <property type="component" value="Unassembled WGS sequence"/>
</dbReference>
<keyword evidence="4" id="KW-1185">Reference proteome</keyword>
<name>A0A9P3B4H8_9EURO</name>
<keyword evidence="2" id="KW-0812">Transmembrane</keyword>
<evidence type="ECO:0000256" key="1">
    <source>
        <dbReference type="SAM" id="MobiDB-lite"/>
    </source>
</evidence>
<proteinExistence type="predicted"/>
<dbReference type="AlphaFoldDB" id="A0A9P3B4H8"/>
<keyword evidence="2" id="KW-1133">Transmembrane helix</keyword>
<comment type="caution">
    <text evidence="3">The sequence shown here is derived from an EMBL/GenBank/DDBJ whole genome shotgun (WGS) entry which is preliminary data.</text>
</comment>
<evidence type="ECO:0000313" key="4">
    <source>
        <dbReference type="Proteomes" id="UP001043456"/>
    </source>
</evidence>
<gene>
    <name evidence="3" type="ORF">Asppvi_000178</name>
</gene>
<accession>A0A9P3B4H8</accession>
<evidence type="ECO:0000313" key="3">
    <source>
        <dbReference type="EMBL" id="GIJ81678.1"/>
    </source>
</evidence>
<reference evidence="3 4" key="1">
    <citation type="submission" date="2018-10" db="EMBL/GenBank/DDBJ databases">
        <title>Pan-genome distribution and transcriptional activeness of fungal secondary metabolism genes in Aspergillus section Fumigati.</title>
        <authorList>
            <person name="Takahashi H."/>
            <person name="Umemura M."/>
            <person name="Ninomiya A."/>
            <person name="Kusuya Y."/>
            <person name="Urayama S."/>
            <person name="Shimizu M."/>
            <person name="Watanabe A."/>
            <person name="Kamei K."/>
            <person name="Yaguchi T."/>
            <person name="Hagiwara D."/>
        </authorList>
    </citation>
    <scope>NUCLEOTIDE SEQUENCE [LARGE SCALE GENOMIC DNA]</scope>
    <source>
        <strain evidence="3 4">IFM 55266</strain>
    </source>
</reference>
<dbReference type="OrthoDB" id="4510510at2759"/>
<dbReference type="RefSeq" id="XP_043152425.1">
    <property type="nucleotide sequence ID" value="XM_043296490.1"/>
</dbReference>
<keyword evidence="2" id="KW-0472">Membrane</keyword>
<evidence type="ECO:0000256" key="2">
    <source>
        <dbReference type="SAM" id="Phobius"/>
    </source>
</evidence>
<dbReference type="GeneID" id="66998791"/>
<organism evidence="3 4">
    <name type="scientific">Aspergillus pseudoviridinutans</name>
    <dbReference type="NCBI Taxonomy" id="1517512"/>
    <lineage>
        <taxon>Eukaryota</taxon>
        <taxon>Fungi</taxon>
        <taxon>Dikarya</taxon>
        <taxon>Ascomycota</taxon>
        <taxon>Pezizomycotina</taxon>
        <taxon>Eurotiomycetes</taxon>
        <taxon>Eurotiomycetidae</taxon>
        <taxon>Eurotiales</taxon>
        <taxon>Aspergillaceae</taxon>
        <taxon>Aspergillus</taxon>
        <taxon>Aspergillus subgen. Fumigati</taxon>
    </lineage>
</organism>